<evidence type="ECO:0000313" key="1">
    <source>
        <dbReference type="EnsemblMetazoa" id="Aqu2.1.25692_001"/>
    </source>
</evidence>
<organism evidence="1">
    <name type="scientific">Amphimedon queenslandica</name>
    <name type="common">Sponge</name>
    <dbReference type="NCBI Taxonomy" id="400682"/>
    <lineage>
        <taxon>Eukaryota</taxon>
        <taxon>Metazoa</taxon>
        <taxon>Porifera</taxon>
        <taxon>Demospongiae</taxon>
        <taxon>Heteroscleromorpha</taxon>
        <taxon>Haplosclerida</taxon>
        <taxon>Niphatidae</taxon>
        <taxon>Amphimedon</taxon>
    </lineage>
</organism>
<sequence>MMELQEAKITCKGEADGKVCGILTNDTDMMLIHGVTTIHYKFFDQENALKLSDDHISDNYKIAEVHCGAISPGYLARRLKVDKKCLLALSTLCGNDFNKMMR</sequence>
<name>A0A1X7UD59_AMPQE</name>
<dbReference type="EnsemblMetazoa" id="Aqu2.1.25692_001">
    <property type="protein sequence ID" value="Aqu2.1.25692_001"/>
    <property type="gene ID" value="Aqu2.1.25692"/>
</dbReference>
<dbReference type="InParanoid" id="A0A1X7UD59"/>
<protein>
    <submittedName>
        <fullName evidence="1">Uncharacterized protein</fullName>
    </submittedName>
</protein>
<dbReference type="OrthoDB" id="6063169at2759"/>
<accession>A0A1X7UD59</accession>
<dbReference type="AlphaFoldDB" id="A0A1X7UD59"/>
<proteinExistence type="predicted"/>
<reference evidence="1" key="1">
    <citation type="submission" date="2017-05" db="UniProtKB">
        <authorList>
            <consortium name="EnsemblMetazoa"/>
        </authorList>
    </citation>
    <scope>IDENTIFICATION</scope>
</reference>